<sequence>MSTEDTTTTPSESAAAEIEKIEDSEDYVQRRRLKEIYDARESIREKRRQIDIMIEDPDYPRVDKYRGARLYRSAVEDYIMAVEPLLVNTYAEDGTAYWEDVELGTIQMQPPEHLRGDVEPSPFNDYLRIVEKPTPKEFAITGLQSILGLPRPLTADFSATVRTQSQPDPHQTTKTITQPIPWDILVSAVRQTTLFLEEIGFEVDVSEEEQRTEITDDLVEEVQEWRGENL</sequence>
<dbReference type="Proteomes" id="UP001500837">
    <property type="component" value="Unassembled WGS sequence"/>
</dbReference>
<evidence type="ECO:0008006" key="4">
    <source>
        <dbReference type="Google" id="ProtNLM"/>
    </source>
</evidence>
<feature type="region of interest" description="Disordered" evidence="1">
    <location>
        <begin position="1"/>
        <end position="22"/>
    </location>
</feature>
<protein>
    <recommendedName>
        <fullName evidence="4">Restriction endonuclease</fullName>
    </recommendedName>
</protein>
<keyword evidence="3" id="KW-1185">Reference proteome</keyword>
<dbReference type="AlphaFoldDB" id="A0AAV3S8K1"/>
<feature type="compositionally biased region" description="Low complexity" evidence="1">
    <location>
        <begin position="1"/>
        <end position="16"/>
    </location>
</feature>
<dbReference type="EMBL" id="BAAABL010000058">
    <property type="protein sequence ID" value="GAA0305696.1"/>
    <property type="molecule type" value="Genomic_DNA"/>
</dbReference>
<comment type="caution">
    <text evidence="2">The sequence shown here is derived from an EMBL/GenBank/DDBJ whole genome shotgun (WGS) entry which is preliminary data.</text>
</comment>
<organism evidence="2 3">
    <name type="scientific">Halarchaeum salinum</name>
    <dbReference type="NCBI Taxonomy" id="489912"/>
    <lineage>
        <taxon>Archaea</taxon>
        <taxon>Methanobacteriati</taxon>
        <taxon>Methanobacteriota</taxon>
        <taxon>Stenosarchaea group</taxon>
        <taxon>Halobacteria</taxon>
        <taxon>Halobacteriales</taxon>
        <taxon>Halobacteriaceae</taxon>
    </lineage>
</organism>
<reference evidence="2 3" key="1">
    <citation type="journal article" date="2019" name="Int. J. Syst. Evol. Microbiol.">
        <title>The Global Catalogue of Microorganisms (GCM) 10K type strain sequencing project: providing services to taxonomists for standard genome sequencing and annotation.</title>
        <authorList>
            <consortium name="The Broad Institute Genomics Platform"/>
            <consortium name="The Broad Institute Genome Sequencing Center for Infectious Disease"/>
            <person name="Wu L."/>
            <person name="Ma J."/>
        </authorList>
    </citation>
    <scope>NUCLEOTIDE SEQUENCE [LARGE SCALE GENOMIC DNA]</scope>
    <source>
        <strain evidence="2 3">JCM 16330</strain>
    </source>
</reference>
<accession>A0AAV3S8K1</accession>
<evidence type="ECO:0000313" key="2">
    <source>
        <dbReference type="EMBL" id="GAA0305696.1"/>
    </source>
</evidence>
<gene>
    <name evidence="2" type="ORF">GCM10009066_19470</name>
</gene>
<dbReference type="RefSeq" id="WP_211313550.1">
    <property type="nucleotide sequence ID" value="NZ_BAAABL010000058.1"/>
</dbReference>
<evidence type="ECO:0000256" key="1">
    <source>
        <dbReference type="SAM" id="MobiDB-lite"/>
    </source>
</evidence>
<name>A0AAV3S8K1_9EURY</name>
<evidence type="ECO:0000313" key="3">
    <source>
        <dbReference type="Proteomes" id="UP001500837"/>
    </source>
</evidence>
<proteinExistence type="predicted"/>